<proteinExistence type="inferred from homology"/>
<evidence type="ECO:0000259" key="4">
    <source>
        <dbReference type="Pfam" id="PF00884"/>
    </source>
</evidence>
<dbReference type="SUPFAM" id="SSF53649">
    <property type="entry name" value="Alkaline phosphatase-like"/>
    <property type="match status" value="1"/>
</dbReference>
<dbReference type="InterPro" id="IPR000917">
    <property type="entry name" value="Sulfatase_N"/>
</dbReference>
<feature type="signal peptide" evidence="3">
    <location>
        <begin position="1"/>
        <end position="18"/>
    </location>
</feature>
<feature type="chain" id="PRO_5046678880" description="Sulfatase N-terminal domain-containing protein" evidence="3">
    <location>
        <begin position="19"/>
        <end position="493"/>
    </location>
</feature>
<dbReference type="InterPro" id="IPR017850">
    <property type="entry name" value="Alkaline_phosphatase_core_sf"/>
</dbReference>
<organism evidence="5 6">
    <name type="scientific">Alienimonas chondri</name>
    <dbReference type="NCBI Taxonomy" id="2681879"/>
    <lineage>
        <taxon>Bacteria</taxon>
        <taxon>Pseudomonadati</taxon>
        <taxon>Planctomycetota</taxon>
        <taxon>Planctomycetia</taxon>
        <taxon>Planctomycetales</taxon>
        <taxon>Planctomycetaceae</taxon>
        <taxon>Alienimonas</taxon>
    </lineage>
</organism>
<evidence type="ECO:0000313" key="5">
    <source>
        <dbReference type="EMBL" id="NNJ27336.1"/>
    </source>
</evidence>
<dbReference type="RefSeq" id="WP_171189243.1">
    <property type="nucleotide sequence ID" value="NZ_WTPX01000142.1"/>
</dbReference>
<dbReference type="CDD" id="cd16027">
    <property type="entry name" value="SGSH"/>
    <property type="match status" value="1"/>
</dbReference>
<dbReference type="EMBL" id="WTPX01000142">
    <property type="protein sequence ID" value="NNJ27336.1"/>
    <property type="molecule type" value="Genomic_DNA"/>
</dbReference>
<evidence type="ECO:0000256" key="1">
    <source>
        <dbReference type="ARBA" id="ARBA00008779"/>
    </source>
</evidence>
<dbReference type="Proteomes" id="UP000609651">
    <property type="component" value="Unassembled WGS sequence"/>
</dbReference>
<keyword evidence="3" id="KW-0732">Signal</keyword>
<keyword evidence="6" id="KW-1185">Reference proteome</keyword>
<dbReference type="PANTHER" id="PTHR42693">
    <property type="entry name" value="ARYLSULFATASE FAMILY MEMBER"/>
    <property type="match status" value="1"/>
</dbReference>
<dbReference type="InterPro" id="IPR050738">
    <property type="entry name" value="Sulfatase"/>
</dbReference>
<accession>A0ABX1VIR7</accession>
<comment type="caution">
    <text evidence="5">The sequence shown here is derived from an EMBL/GenBank/DDBJ whole genome shotgun (WGS) entry which is preliminary data.</text>
</comment>
<sequence length="493" mass="54631">MTAALLPLLAFAALPDVAEPAATRPNILWIVVEDMSCHFGYQGELLVNTPHVDRLAADGVVFENAYVTAPVCSACRSALITGMYQTSIGAHHHRSSRGTHKIRLPAPVVTTPELFRAAGYYTCNLSFSAGERPGRPKPGKEDYNFEFDRAALYDGADWSGREDGQPFFAQVQLHGGKIRGTSEPAFRKLAASLDDPVAPDEVELPPYYPDLPAFRADWAAYLNTVQRTDEEVGLILDRLEREGLREDTVVYFLTDHGISSPRGKQFLYDEGAKIPLIVSGPGLDAGVRVDPVLQIDLAADSLSMAGVEAPAWMQGRPLFGPTAEPRSFVALARDRCDETEDRIRGIRAGDFKYLRNDRPTRPYLQPCAYKDHKPFMIALRASIAAGGLNAVQSLHLAESRPDEELYDLSADPWEVRNLAADPAYAERLAALRETLNRWEIETGDLGREREPLPAYEAEMEAYLTPGFRARKPEYSADVEANVELMKRWRAAGR</sequence>
<keyword evidence="2" id="KW-0378">Hydrolase</keyword>
<reference evidence="5 6" key="1">
    <citation type="journal article" date="2020" name="Syst. Appl. Microbiol.">
        <title>Alienimonas chondri sp. nov., a novel planctomycete isolated from the biofilm of the red alga Chondrus crispus.</title>
        <authorList>
            <person name="Vitorino I."/>
            <person name="Albuquerque L."/>
            <person name="Wiegand S."/>
            <person name="Kallscheuer N."/>
            <person name="da Costa M.S."/>
            <person name="Lobo-da-Cunha A."/>
            <person name="Jogler C."/>
            <person name="Lage O.M."/>
        </authorList>
    </citation>
    <scope>NUCLEOTIDE SEQUENCE [LARGE SCALE GENOMIC DNA]</scope>
    <source>
        <strain evidence="5 6">LzC2</strain>
    </source>
</reference>
<evidence type="ECO:0000256" key="3">
    <source>
        <dbReference type="SAM" id="SignalP"/>
    </source>
</evidence>
<feature type="domain" description="Sulfatase N-terminal" evidence="4">
    <location>
        <begin position="25"/>
        <end position="307"/>
    </location>
</feature>
<evidence type="ECO:0000256" key="2">
    <source>
        <dbReference type="ARBA" id="ARBA00022801"/>
    </source>
</evidence>
<dbReference type="Gene3D" id="3.40.720.10">
    <property type="entry name" value="Alkaline Phosphatase, subunit A"/>
    <property type="match status" value="1"/>
</dbReference>
<evidence type="ECO:0000313" key="6">
    <source>
        <dbReference type="Proteomes" id="UP000609651"/>
    </source>
</evidence>
<dbReference type="PANTHER" id="PTHR42693:SF53">
    <property type="entry name" value="ENDO-4-O-SULFATASE"/>
    <property type="match status" value="1"/>
</dbReference>
<gene>
    <name evidence="5" type="ORF">LzC2_34380</name>
</gene>
<protein>
    <recommendedName>
        <fullName evidence="4">Sulfatase N-terminal domain-containing protein</fullName>
    </recommendedName>
</protein>
<comment type="similarity">
    <text evidence="1">Belongs to the sulfatase family.</text>
</comment>
<name>A0ABX1VIR7_9PLAN</name>
<dbReference type="Pfam" id="PF00884">
    <property type="entry name" value="Sulfatase"/>
    <property type="match status" value="1"/>
</dbReference>